<keyword evidence="4 6" id="KW-0378">Hydrolase</keyword>
<keyword evidence="2 6" id="KW-0963">Cytoplasm</keyword>
<proteinExistence type="inferred from homology"/>
<comment type="function">
    <text evidence="6">Bidirectionally degrades single-stranded DNA into large acid-insoluble oligonucleotides, which are then degraded further into small acid-soluble oligonucleotides.</text>
</comment>
<keyword evidence="8" id="KW-1185">Reference proteome</keyword>
<dbReference type="PIRSF" id="PIRSF006488">
    <property type="entry name" value="Exonuc_VII_S"/>
    <property type="match status" value="1"/>
</dbReference>
<dbReference type="Proteomes" id="UP001314903">
    <property type="component" value="Unassembled WGS sequence"/>
</dbReference>
<comment type="subunit">
    <text evidence="6">Heterooligomer composed of large and small subunits.</text>
</comment>
<sequence>MAPKKLGLDESIKKLDKIVSELEIGNLDLENSLKKYEEGINIYRKCYEMIKEAELQIEYLNKNLNEDGMGNNDI</sequence>
<dbReference type="Pfam" id="PF02609">
    <property type="entry name" value="Exonuc_VII_S"/>
    <property type="match status" value="1"/>
</dbReference>
<dbReference type="PANTHER" id="PTHR34137:SF1">
    <property type="entry name" value="EXODEOXYRIBONUCLEASE 7 SMALL SUBUNIT"/>
    <property type="match status" value="1"/>
</dbReference>
<dbReference type="EC" id="3.1.11.6" evidence="6"/>
<keyword evidence="3 6" id="KW-0540">Nuclease</keyword>
<dbReference type="InterPro" id="IPR003761">
    <property type="entry name" value="Exonuc_VII_S"/>
</dbReference>
<dbReference type="NCBIfam" id="TIGR01280">
    <property type="entry name" value="xseB"/>
    <property type="match status" value="1"/>
</dbReference>
<comment type="catalytic activity">
    <reaction evidence="6">
        <text>Exonucleolytic cleavage in either 5'- to 3'- or 3'- to 5'-direction to yield nucleoside 5'-phosphates.</text>
        <dbReference type="EC" id="3.1.11.6"/>
    </reaction>
</comment>
<dbReference type="InterPro" id="IPR037004">
    <property type="entry name" value="Exonuc_VII_ssu_sf"/>
</dbReference>
<accession>A0ABS4KLU4</accession>
<comment type="similarity">
    <text evidence="1 6">Belongs to the XseB family.</text>
</comment>
<name>A0ABS4KLU4_9FIRM</name>
<dbReference type="EMBL" id="JAGGLI010000013">
    <property type="protein sequence ID" value="MBP2027589.1"/>
    <property type="molecule type" value="Genomic_DNA"/>
</dbReference>
<evidence type="ECO:0000256" key="6">
    <source>
        <dbReference type="HAMAP-Rule" id="MF_00337"/>
    </source>
</evidence>
<dbReference type="PANTHER" id="PTHR34137">
    <property type="entry name" value="EXODEOXYRIBONUCLEASE 7 SMALL SUBUNIT"/>
    <property type="match status" value="1"/>
</dbReference>
<evidence type="ECO:0000313" key="8">
    <source>
        <dbReference type="Proteomes" id="UP001314903"/>
    </source>
</evidence>
<dbReference type="SUPFAM" id="SSF116842">
    <property type="entry name" value="XseB-like"/>
    <property type="match status" value="1"/>
</dbReference>
<comment type="subcellular location">
    <subcellularLocation>
        <location evidence="6">Cytoplasm</location>
    </subcellularLocation>
</comment>
<dbReference type="GO" id="GO:0008855">
    <property type="term" value="F:exodeoxyribonuclease VII activity"/>
    <property type="evidence" value="ECO:0007669"/>
    <property type="project" value="UniProtKB-EC"/>
</dbReference>
<evidence type="ECO:0000256" key="3">
    <source>
        <dbReference type="ARBA" id="ARBA00022722"/>
    </source>
</evidence>
<evidence type="ECO:0000256" key="1">
    <source>
        <dbReference type="ARBA" id="ARBA00009998"/>
    </source>
</evidence>
<reference evidence="7 8" key="1">
    <citation type="submission" date="2021-03" db="EMBL/GenBank/DDBJ databases">
        <title>Genomic Encyclopedia of Type Strains, Phase IV (KMG-IV): sequencing the most valuable type-strain genomes for metagenomic binning, comparative biology and taxonomic classification.</title>
        <authorList>
            <person name="Goeker M."/>
        </authorList>
    </citation>
    <scope>NUCLEOTIDE SEQUENCE [LARGE SCALE GENOMIC DNA]</scope>
    <source>
        <strain evidence="7 8">DSM 27512</strain>
    </source>
</reference>
<dbReference type="Gene3D" id="1.10.287.1040">
    <property type="entry name" value="Exonuclease VII, small subunit"/>
    <property type="match status" value="1"/>
</dbReference>
<evidence type="ECO:0000313" key="7">
    <source>
        <dbReference type="EMBL" id="MBP2027589.1"/>
    </source>
</evidence>
<dbReference type="RefSeq" id="WP_209660654.1">
    <property type="nucleotide sequence ID" value="NZ_JAGGLI010000013.1"/>
</dbReference>
<keyword evidence="5 6" id="KW-0269">Exonuclease</keyword>
<evidence type="ECO:0000256" key="4">
    <source>
        <dbReference type="ARBA" id="ARBA00022801"/>
    </source>
</evidence>
<organism evidence="7 8">
    <name type="scientific">Acetoanaerobium pronyense</name>
    <dbReference type="NCBI Taxonomy" id="1482736"/>
    <lineage>
        <taxon>Bacteria</taxon>
        <taxon>Bacillati</taxon>
        <taxon>Bacillota</taxon>
        <taxon>Clostridia</taxon>
        <taxon>Peptostreptococcales</taxon>
        <taxon>Filifactoraceae</taxon>
        <taxon>Acetoanaerobium</taxon>
    </lineage>
</organism>
<evidence type="ECO:0000256" key="2">
    <source>
        <dbReference type="ARBA" id="ARBA00022490"/>
    </source>
</evidence>
<comment type="caution">
    <text evidence="7">The sequence shown here is derived from an EMBL/GenBank/DDBJ whole genome shotgun (WGS) entry which is preliminary data.</text>
</comment>
<protein>
    <recommendedName>
        <fullName evidence="6">Exodeoxyribonuclease 7 small subunit</fullName>
        <ecNumber evidence="6">3.1.11.6</ecNumber>
    </recommendedName>
    <alternativeName>
        <fullName evidence="6">Exodeoxyribonuclease VII small subunit</fullName>
        <shortName evidence="6">Exonuclease VII small subunit</shortName>
    </alternativeName>
</protein>
<gene>
    <name evidence="6" type="primary">xseB</name>
    <name evidence="7" type="ORF">J2Z35_001386</name>
</gene>
<evidence type="ECO:0000256" key="5">
    <source>
        <dbReference type="ARBA" id="ARBA00022839"/>
    </source>
</evidence>
<dbReference type="HAMAP" id="MF_00337">
    <property type="entry name" value="Exonuc_7_S"/>
    <property type="match status" value="1"/>
</dbReference>